<accession>A0A0R1QS96</accession>
<comment type="subunit">
    <text evidence="15">Monomer.</text>
</comment>
<proteinExistence type="inferred from homology"/>
<dbReference type="PROSITE" id="PS50173">
    <property type="entry name" value="UMUC"/>
    <property type="match status" value="1"/>
</dbReference>
<evidence type="ECO:0000259" key="16">
    <source>
        <dbReference type="PROSITE" id="PS50173"/>
    </source>
</evidence>
<dbReference type="GO" id="GO:0003684">
    <property type="term" value="F:damaged DNA binding"/>
    <property type="evidence" value="ECO:0007669"/>
    <property type="project" value="InterPro"/>
</dbReference>
<dbReference type="GO" id="GO:0006281">
    <property type="term" value="P:DNA repair"/>
    <property type="evidence" value="ECO:0007669"/>
    <property type="project" value="UniProtKB-UniRule"/>
</dbReference>
<keyword evidence="3 15" id="KW-0515">Mutator protein</keyword>
<feature type="binding site" evidence="15">
    <location>
        <position position="121"/>
    </location>
    <ligand>
        <name>Mg(2+)</name>
        <dbReference type="ChEBI" id="CHEBI:18420"/>
    </ligand>
</feature>
<dbReference type="GO" id="GO:0006261">
    <property type="term" value="P:DNA-templated DNA replication"/>
    <property type="evidence" value="ECO:0007669"/>
    <property type="project" value="UniProtKB-UniRule"/>
</dbReference>
<keyword evidence="4 15" id="KW-0963">Cytoplasm</keyword>
<dbReference type="GO" id="GO:0009432">
    <property type="term" value="P:SOS response"/>
    <property type="evidence" value="ECO:0007669"/>
    <property type="project" value="TreeGrafter"/>
</dbReference>
<comment type="similarity">
    <text evidence="2 15">Belongs to the DNA polymerase type-Y family.</text>
</comment>
<evidence type="ECO:0000256" key="1">
    <source>
        <dbReference type="ARBA" id="ARBA00004496"/>
    </source>
</evidence>
<dbReference type="EMBL" id="AZEU01000102">
    <property type="protein sequence ID" value="KRL47169.1"/>
    <property type="molecule type" value="Genomic_DNA"/>
</dbReference>
<keyword evidence="10 15" id="KW-0460">Magnesium</keyword>
<feature type="active site" evidence="15">
    <location>
        <position position="122"/>
    </location>
</feature>
<keyword evidence="13 15" id="KW-0234">DNA repair</keyword>
<dbReference type="HAMAP" id="MF_01113">
    <property type="entry name" value="DNApol_IV"/>
    <property type="match status" value="1"/>
</dbReference>
<evidence type="ECO:0000256" key="12">
    <source>
        <dbReference type="ARBA" id="ARBA00023125"/>
    </source>
</evidence>
<evidence type="ECO:0000256" key="3">
    <source>
        <dbReference type="ARBA" id="ARBA00022457"/>
    </source>
</evidence>
<dbReference type="InterPro" id="IPR017961">
    <property type="entry name" value="DNA_pol_Y-fam_little_finger"/>
</dbReference>
<comment type="catalytic activity">
    <reaction evidence="14 15">
        <text>DNA(n) + a 2'-deoxyribonucleoside 5'-triphosphate = DNA(n+1) + diphosphate</text>
        <dbReference type="Rhea" id="RHEA:22508"/>
        <dbReference type="Rhea" id="RHEA-COMP:17339"/>
        <dbReference type="Rhea" id="RHEA-COMP:17340"/>
        <dbReference type="ChEBI" id="CHEBI:33019"/>
        <dbReference type="ChEBI" id="CHEBI:61560"/>
        <dbReference type="ChEBI" id="CHEBI:173112"/>
        <dbReference type="EC" id="2.7.7.7"/>
    </reaction>
</comment>
<dbReference type="AlphaFoldDB" id="A0A0R1QS96"/>
<keyword evidence="6 15" id="KW-0548">Nucleotidyltransferase</keyword>
<dbReference type="PATRIC" id="fig|1423769.4.peg.364"/>
<keyword evidence="8 15" id="KW-0479">Metal-binding</keyword>
<dbReference type="SUPFAM" id="SSF100879">
    <property type="entry name" value="Lesion bypass DNA polymerase (Y-family), little finger domain"/>
    <property type="match status" value="1"/>
</dbReference>
<dbReference type="FunFam" id="3.30.1490.100:FF:000004">
    <property type="entry name" value="DNA polymerase IV"/>
    <property type="match status" value="1"/>
</dbReference>
<dbReference type="InterPro" id="IPR043502">
    <property type="entry name" value="DNA/RNA_pol_sf"/>
</dbReference>
<dbReference type="Pfam" id="PF00817">
    <property type="entry name" value="IMS"/>
    <property type="match status" value="1"/>
</dbReference>
<dbReference type="InterPro" id="IPR043128">
    <property type="entry name" value="Rev_trsase/Diguanyl_cyclase"/>
</dbReference>
<dbReference type="GO" id="GO:0003887">
    <property type="term" value="F:DNA-directed DNA polymerase activity"/>
    <property type="evidence" value="ECO:0007669"/>
    <property type="project" value="UniProtKB-UniRule"/>
</dbReference>
<dbReference type="Proteomes" id="UP000051790">
    <property type="component" value="Unassembled WGS sequence"/>
</dbReference>
<feature type="domain" description="UmuC" evidence="16">
    <location>
        <begin position="17"/>
        <end position="202"/>
    </location>
</feature>
<comment type="function">
    <text evidence="15">Poorly processive, error-prone DNA polymerase involved in untargeted mutagenesis. Copies undamaged DNA at stalled replication forks, which arise in vivo from mismatched or misaligned primer ends. These misaligned primers can be extended by PolIV. Exhibits no 3'-5' exonuclease (proofreading) activity. May be involved in translesional synthesis, in conjunction with the beta clamp from PolIII.</text>
</comment>
<comment type="caution">
    <text evidence="17">The sequence shown here is derived from an EMBL/GenBank/DDBJ whole genome shotgun (WGS) entry which is preliminary data.</text>
</comment>
<keyword evidence="11 15" id="KW-0239">DNA-directed DNA polymerase</keyword>
<dbReference type="GO" id="GO:0000287">
    <property type="term" value="F:magnesium ion binding"/>
    <property type="evidence" value="ECO:0007669"/>
    <property type="project" value="UniProtKB-UniRule"/>
</dbReference>
<dbReference type="Pfam" id="PF21999">
    <property type="entry name" value="IMS_HHH_1"/>
    <property type="match status" value="1"/>
</dbReference>
<keyword evidence="12 15" id="KW-0238">DNA-binding</keyword>
<evidence type="ECO:0000256" key="15">
    <source>
        <dbReference type="HAMAP-Rule" id="MF_01113"/>
    </source>
</evidence>
<dbReference type="InterPro" id="IPR001126">
    <property type="entry name" value="UmuC"/>
</dbReference>
<evidence type="ECO:0000256" key="9">
    <source>
        <dbReference type="ARBA" id="ARBA00022763"/>
    </source>
</evidence>
<comment type="cofactor">
    <cofactor evidence="15">
        <name>Mg(2+)</name>
        <dbReference type="ChEBI" id="CHEBI:18420"/>
    </cofactor>
    <text evidence="15">Binds 2 magnesium ions per subunit.</text>
</comment>
<dbReference type="OrthoDB" id="9808813at2"/>
<dbReference type="InterPro" id="IPR050116">
    <property type="entry name" value="DNA_polymerase-Y"/>
</dbReference>
<dbReference type="GO" id="GO:0042276">
    <property type="term" value="P:error-prone translesion synthesis"/>
    <property type="evidence" value="ECO:0007669"/>
    <property type="project" value="TreeGrafter"/>
</dbReference>
<dbReference type="Gene3D" id="3.30.1490.100">
    <property type="entry name" value="DNA polymerase, Y-family, little finger domain"/>
    <property type="match status" value="1"/>
</dbReference>
<sequence>MGEWLSVPEINDTSRRILHIDMDAFYASIEQRDDPSLKKRALVIAHDPRKTGGKGVVTTANYVARQYGVHSAMSAQEALRLVPKKVLTFKDPDFTKYHAVSDQIHALFHQVTDLIEPVALDEAYLDVTANKDFKTTIDLALWLQQAIKKETNLTCSFGLSYNKFLAKEASEYNKPNGRTVILPEQAQAFLERLAIGEFRGVGAKTKPVLEDMGIQNGADLLEYSQVDLVQRFGKMGLGLYQHARGIDNRPVLVRDRKSIGKERTYRAVKTTDAQVEQELKHLAEMVAETLASKQKHGKTVVLKVRDRDFNTITKRTSLPQFINQATDIFNVAWQLWEQIKPQEIAIRLLGITVTGLEAQQFENLDLPL</sequence>
<evidence type="ECO:0000256" key="7">
    <source>
        <dbReference type="ARBA" id="ARBA00022705"/>
    </source>
</evidence>
<evidence type="ECO:0000256" key="10">
    <source>
        <dbReference type="ARBA" id="ARBA00022842"/>
    </source>
</evidence>
<keyword evidence="5 15" id="KW-0808">Transferase</keyword>
<dbReference type="GO" id="GO:0005829">
    <property type="term" value="C:cytosol"/>
    <property type="evidence" value="ECO:0007669"/>
    <property type="project" value="TreeGrafter"/>
</dbReference>
<feature type="binding site" evidence="15">
    <location>
        <position position="21"/>
    </location>
    <ligand>
        <name>Mg(2+)</name>
        <dbReference type="ChEBI" id="CHEBI:18420"/>
    </ligand>
</feature>
<dbReference type="EC" id="2.7.7.7" evidence="15"/>
<protein>
    <recommendedName>
        <fullName evidence="15">DNA polymerase IV</fullName>
        <shortName evidence="15">Pol IV</shortName>
        <ecNumber evidence="15">2.7.7.7</ecNumber>
    </recommendedName>
</protein>
<dbReference type="RefSeq" id="WP_056963006.1">
    <property type="nucleotide sequence ID" value="NZ_AZEU01000102.1"/>
</dbReference>
<dbReference type="SUPFAM" id="SSF56672">
    <property type="entry name" value="DNA/RNA polymerases"/>
    <property type="match status" value="1"/>
</dbReference>
<evidence type="ECO:0000256" key="5">
    <source>
        <dbReference type="ARBA" id="ARBA00022679"/>
    </source>
</evidence>
<evidence type="ECO:0000256" key="11">
    <source>
        <dbReference type="ARBA" id="ARBA00022932"/>
    </source>
</evidence>
<dbReference type="Gene3D" id="1.10.150.20">
    <property type="entry name" value="5' to 3' exonuclease, C-terminal subdomain"/>
    <property type="match status" value="1"/>
</dbReference>
<evidence type="ECO:0000256" key="4">
    <source>
        <dbReference type="ARBA" id="ARBA00022490"/>
    </source>
</evidence>
<evidence type="ECO:0000256" key="2">
    <source>
        <dbReference type="ARBA" id="ARBA00010945"/>
    </source>
</evidence>
<dbReference type="Gene3D" id="3.30.70.270">
    <property type="match status" value="1"/>
</dbReference>
<evidence type="ECO:0000313" key="17">
    <source>
        <dbReference type="EMBL" id="KRL47169.1"/>
    </source>
</evidence>
<gene>
    <name evidence="15" type="primary">dinB</name>
    <name evidence="17" type="ORF">FD01_GL000336</name>
</gene>
<dbReference type="PANTHER" id="PTHR11076:SF33">
    <property type="entry name" value="DNA POLYMERASE KAPPA"/>
    <property type="match status" value="1"/>
</dbReference>
<evidence type="ECO:0000256" key="8">
    <source>
        <dbReference type="ARBA" id="ARBA00022723"/>
    </source>
</evidence>
<comment type="subcellular location">
    <subcellularLocation>
        <location evidence="1 15">Cytoplasm</location>
    </subcellularLocation>
</comment>
<keyword evidence="9 15" id="KW-0227">DNA damage</keyword>
<evidence type="ECO:0000256" key="6">
    <source>
        <dbReference type="ARBA" id="ARBA00022695"/>
    </source>
</evidence>
<name>A0A0R1QS96_9LACO</name>
<dbReference type="NCBIfam" id="NF002677">
    <property type="entry name" value="PRK02406.1"/>
    <property type="match status" value="1"/>
</dbReference>
<keyword evidence="7 15" id="KW-0235">DNA replication</keyword>
<dbReference type="InterPro" id="IPR053848">
    <property type="entry name" value="IMS_HHH_1"/>
</dbReference>
<dbReference type="CDD" id="cd03586">
    <property type="entry name" value="PolY_Pol_IV_kappa"/>
    <property type="match status" value="1"/>
</dbReference>
<evidence type="ECO:0000313" key="18">
    <source>
        <dbReference type="Proteomes" id="UP000051790"/>
    </source>
</evidence>
<dbReference type="InterPro" id="IPR036775">
    <property type="entry name" value="DNA_pol_Y-fam_lit_finger_sf"/>
</dbReference>
<evidence type="ECO:0000256" key="13">
    <source>
        <dbReference type="ARBA" id="ARBA00023204"/>
    </source>
</evidence>
<feature type="site" description="Substrate discrimination" evidence="15">
    <location>
        <position position="26"/>
    </location>
</feature>
<reference evidence="17 18" key="1">
    <citation type="journal article" date="2015" name="Genome Announc.">
        <title>Expanding the biotechnology potential of lactobacilli through comparative genomics of 213 strains and associated genera.</title>
        <authorList>
            <person name="Sun Z."/>
            <person name="Harris H.M."/>
            <person name="McCann A."/>
            <person name="Guo C."/>
            <person name="Argimon S."/>
            <person name="Zhang W."/>
            <person name="Yang X."/>
            <person name="Jeffery I.B."/>
            <person name="Cooney J.C."/>
            <person name="Kagawa T.F."/>
            <person name="Liu W."/>
            <person name="Song Y."/>
            <person name="Salvetti E."/>
            <person name="Wrobel A."/>
            <person name="Rasinkangas P."/>
            <person name="Parkhill J."/>
            <person name="Rea M.C."/>
            <person name="O'Sullivan O."/>
            <person name="Ritari J."/>
            <person name="Douillard F.P."/>
            <person name="Paul Ross R."/>
            <person name="Yang R."/>
            <person name="Briner A.E."/>
            <person name="Felis G.E."/>
            <person name="de Vos W.M."/>
            <person name="Barrangou R."/>
            <person name="Klaenhammer T.R."/>
            <person name="Caufield P.W."/>
            <person name="Cui Y."/>
            <person name="Zhang H."/>
            <person name="O'Toole P.W."/>
        </authorList>
    </citation>
    <scope>NUCLEOTIDE SEQUENCE [LARGE SCALE GENOMIC DNA]</scope>
    <source>
        <strain evidence="17 18">DSM 13343</strain>
    </source>
</reference>
<evidence type="ECO:0000256" key="14">
    <source>
        <dbReference type="ARBA" id="ARBA00049244"/>
    </source>
</evidence>
<dbReference type="InterPro" id="IPR022880">
    <property type="entry name" value="DNApol_IV"/>
</dbReference>
<dbReference type="Gene3D" id="3.40.1170.60">
    <property type="match status" value="1"/>
</dbReference>
<dbReference type="Pfam" id="PF11799">
    <property type="entry name" value="IMS_C"/>
    <property type="match status" value="1"/>
</dbReference>
<organism evidence="17 18">
    <name type="scientific">Lacticaseibacillus manihotivorans DSM 13343 = JCM 12514</name>
    <dbReference type="NCBI Taxonomy" id="1423769"/>
    <lineage>
        <taxon>Bacteria</taxon>
        <taxon>Bacillati</taxon>
        <taxon>Bacillota</taxon>
        <taxon>Bacilli</taxon>
        <taxon>Lactobacillales</taxon>
        <taxon>Lactobacillaceae</taxon>
        <taxon>Lacticaseibacillus</taxon>
    </lineage>
</organism>
<keyword evidence="18" id="KW-1185">Reference proteome</keyword>
<dbReference type="PANTHER" id="PTHR11076">
    <property type="entry name" value="DNA REPAIR POLYMERASE UMUC / TRANSFERASE FAMILY MEMBER"/>
    <property type="match status" value="1"/>
</dbReference>